<proteinExistence type="predicted"/>
<keyword evidence="2" id="KW-1185">Reference proteome</keyword>
<evidence type="ECO:0000313" key="1">
    <source>
        <dbReference type="EMBL" id="KAB8223255.1"/>
    </source>
</evidence>
<sequence length="105" mass="11613">MYIKWDSSVLVAAAQSTLTVTGSVIPARPRIRLTASQSVFAILSTTRSSTMLRISSLRSTEAWNAMDCKGHSYSPPFPIIEIHDFQLQINETLRDPVSSDIMISV</sequence>
<accession>A0A5N6F227</accession>
<organism evidence="1 2">
    <name type="scientific">Aspergillus novoparasiticus</name>
    <dbReference type="NCBI Taxonomy" id="986946"/>
    <lineage>
        <taxon>Eukaryota</taxon>
        <taxon>Fungi</taxon>
        <taxon>Dikarya</taxon>
        <taxon>Ascomycota</taxon>
        <taxon>Pezizomycotina</taxon>
        <taxon>Eurotiomycetes</taxon>
        <taxon>Eurotiomycetidae</taxon>
        <taxon>Eurotiales</taxon>
        <taxon>Aspergillaceae</taxon>
        <taxon>Aspergillus</taxon>
        <taxon>Aspergillus subgen. Circumdati</taxon>
    </lineage>
</organism>
<gene>
    <name evidence="1" type="ORF">BDV33DRAFT_167672</name>
</gene>
<protein>
    <submittedName>
        <fullName evidence="1">Uncharacterized protein</fullName>
    </submittedName>
</protein>
<dbReference type="AlphaFoldDB" id="A0A5N6F227"/>
<evidence type="ECO:0000313" key="2">
    <source>
        <dbReference type="Proteomes" id="UP000326799"/>
    </source>
</evidence>
<dbReference type="Proteomes" id="UP000326799">
    <property type="component" value="Unassembled WGS sequence"/>
</dbReference>
<reference evidence="1 2" key="1">
    <citation type="submission" date="2019-04" db="EMBL/GenBank/DDBJ databases">
        <title>Fungal friends and foes A comparative genomics study of 23 Aspergillus species from section Flavi.</title>
        <authorList>
            <consortium name="DOE Joint Genome Institute"/>
            <person name="Kjaerbolling I."/>
            <person name="Vesth T.C."/>
            <person name="Frisvad J.C."/>
            <person name="Nybo J.L."/>
            <person name="Theobald S."/>
            <person name="Kildgaard S."/>
            <person name="Petersen T.I."/>
            <person name="Kuo A."/>
            <person name="Sato A."/>
            <person name="Lyhne E.K."/>
            <person name="Kogle M.E."/>
            <person name="Wiebenga A."/>
            <person name="Kun R.S."/>
            <person name="Lubbers R.J."/>
            <person name="Makela M.R."/>
            <person name="Barry K."/>
            <person name="Chovatia M."/>
            <person name="Clum A."/>
            <person name="Daum C."/>
            <person name="Haridas S."/>
            <person name="He G."/>
            <person name="LaButti K."/>
            <person name="Lipzen A."/>
            <person name="Mondo S."/>
            <person name="Pangilinan J."/>
            <person name="Riley R."/>
            <person name="Salamov A."/>
            <person name="Simmons B.A."/>
            <person name="Magnuson J.K."/>
            <person name="Henrissat B."/>
            <person name="Mortensen U.H."/>
            <person name="Larsen T.O."/>
            <person name="De vries R.P."/>
            <person name="Grigoriev I.V."/>
            <person name="Machida M."/>
            <person name="Baker S.E."/>
            <person name="Andersen M.R."/>
        </authorList>
    </citation>
    <scope>NUCLEOTIDE SEQUENCE [LARGE SCALE GENOMIC DNA]</scope>
    <source>
        <strain evidence="1 2">CBS 126849</strain>
    </source>
</reference>
<dbReference type="EMBL" id="ML733407">
    <property type="protein sequence ID" value="KAB8223255.1"/>
    <property type="molecule type" value="Genomic_DNA"/>
</dbReference>
<name>A0A5N6F227_9EURO</name>